<accession>A0ACB6S0P6</accession>
<dbReference type="Proteomes" id="UP000799754">
    <property type="component" value="Unassembled WGS sequence"/>
</dbReference>
<organism evidence="1 2">
    <name type="scientific">Macroventuria anomochaeta</name>
    <dbReference type="NCBI Taxonomy" id="301207"/>
    <lineage>
        <taxon>Eukaryota</taxon>
        <taxon>Fungi</taxon>
        <taxon>Dikarya</taxon>
        <taxon>Ascomycota</taxon>
        <taxon>Pezizomycotina</taxon>
        <taxon>Dothideomycetes</taxon>
        <taxon>Pleosporomycetidae</taxon>
        <taxon>Pleosporales</taxon>
        <taxon>Pleosporineae</taxon>
        <taxon>Didymellaceae</taxon>
        <taxon>Macroventuria</taxon>
    </lineage>
</organism>
<comment type="caution">
    <text evidence="1">The sequence shown here is derived from an EMBL/GenBank/DDBJ whole genome shotgun (WGS) entry which is preliminary data.</text>
</comment>
<protein>
    <submittedName>
        <fullName evidence="1">Uncharacterized protein</fullName>
    </submittedName>
</protein>
<evidence type="ECO:0000313" key="1">
    <source>
        <dbReference type="EMBL" id="KAF2626707.1"/>
    </source>
</evidence>
<name>A0ACB6S0P6_9PLEO</name>
<proteinExistence type="predicted"/>
<reference evidence="1" key="1">
    <citation type="journal article" date="2020" name="Stud. Mycol.">
        <title>101 Dothideomycetes genomes: a test case for predicting lifestyles and emergence of pathogens.</title>
        <authorList>
            <person name="Haridas S."/>
            <person name="Albert R."/>
            <person name="Binder M."/>
            <person name="Bloem J."/>
            <person name="Labutti K."/>
            <person name="Salamov A."/>
            <person name="Andreopoulos B."/>
            <person name="Baker S."/>
            <person name="Barry K."/>
            <person name="Bills G."/>
            <person name="Bluhm B."/>
            <person name="Cannon C."/>
            <person name="Castanera R."/>
            <person name="Culley D."/>
            <person name="Daum C."/>
            <person name="Ezra D."/>
            <person name="Gonzalez J."/>
            <person name="Henrissat B."/>
            <person name="Kuo A."/>
            <person name="Liang C."/>
            <person name="Lipzen A."/>
            <person name="Lutzoni F."/>
            <person name="Magnuson J."/>
            <person name="Mondo S."/>
            <person name="Nolan M."/>
            <person name="Ohm R."/>
            <person name="Pangilinan J."/>
            <person name="Park H.-J."/>
            <person name="Ramirez L."/>
            <person name="Alfaro M."/>
            <person name="Sun H."/>
            <person name="Tritt A."/>
            <person name="Yoshinaga Y."/>
            <person name="Zwiers L.-H."/>
            <person name="Turgeon B."/>
            <person name="Goodwin S."/>
            <person name="Spatafora J."/>
            <person name="Crous P."/>
            <person name="Grigoriev I."/>
        </authorList>
    </citation>
    <scope>NUCLEOTIDE SEQUENCE</scope>
    <source>
        <strain evidence="1">CBS 525.71</strain>
    </source>
</reference>
<evidence type="ECO:0000313" key="2">
    <source>
        <dbReference type="Proteomes" id="UP000799754"/>
    </source>
</evidence>
<sequence>MASSGATYELSILLSSVSSGASESLPALRPPYNPRFFIFSTKFLLHPVLHSNHFLPTQQFLHNFLTSIAATIFRVPGSTVSLRSDAGDSDASVSGVSVHHLAQAISIKPLSSRTS</sequence>
<keyword evidence="2" id="KW-1185">Reference proteome</keyword>
<dbReference type="EMBL" id="MU006720">
    <property type="protein sequence ID" value="KAF2626707.1"/>
    <property type="molecule type" value="Genomic_DNA"/>
</dbReference>
<gene>
    <name evidence="1" type="ORF">BU25DRAFT_93062</name>
</gene>